<name>B5LLU9_9CAUD</name>
<reference evidence="2 3" key="1">
    <citation type="submission" date="2008-06" db="EMBL/GenBank/DDBJ databases">
        <authorList>
            <person name="Hryckowian A.J."/>
            <person name="Houtz J.M."/>
            <person name="Paladin E.C."/>
            <person name="Jacobs-Sera D."/>
            <person name="Hendix R.W."/>
            <person name="Hatfull G.H."/>
        </authorList>
    </citation>
    <scope>NUCLEOTIDE SEQUENCE [LARGE SCALE GENOMIC DNA]</scope>
</reference>
<accession>B5LLU9</accession>
<gene>
    <name evidence="2" type="primary">9</name>
    <name evidence="2" type="ORF">Cali_9</name>
</gene>
<dbReference type="RefSeq" id="YP_002224486.1">
    <property type="nucleotide sequence ID" value="NC_011271.1"/>
</dbReference>
<keyword evidence="1" id="KW-0472">Membrane</keyword>
<evidence type="ECO:0000313" key="2">
    <source>
        <dbReference type="EMBL" id="ACH62995.1"/>
    </source>
</evidence>
<dbReference type="Proteomes" id="UP000001848">
    <property type="component" value="Segment"/>
</dbReference>
<feature type="transmembrane region" description="Helical" evidence="1">
    <location>
        <begin position="20"/>
        <end position="40"/>
    </location>
</feature>
<dbReference type="GeneID" id="6920627"/>
<sequence>MRAVPGRDAGQSVRQPGALVTAAIVVTYLVGIVAMAAIVLATGILDEPVYADMSELRKLYALTCMALGWPLVIMAALALMLLYWLKR</sequence>
<organism evidence="2 3">
    <name type="scientific">Mycobacterium phage Cali</name>
    <dbReference type="NCBI Taxonomy" id="546803"/>
    <lineage>
        <taxon>Viruses</taxon>
        <taxon>Duplodnaviria</taxon>
        <taxon>Heunggongvirae</taxon>
        <taxon>Uroviricota</taxon>
        <taxon>Caudoviricetes</taxon>
        <taxon>Ceeclamvirinae</taxon>
        <taxon>Bixzunavirus</taxon>
        <taxon>Bixzunavirus Bxz1</taxon>
    </lineage>
</organism>
<evidence type="ECO:0000313" key="3">
    <source>
        <dbReference type="Proteomes" id="UP000001848"/>
    </source>
</evidence>
<keyword evidence="1" id="KW-1133">Transmembrane helix</keyword>
<protein>
    <submittedName>
        <fullName evidence="2">Uncharacterized protein</fullName>
    </submittedName>
</protein>
<keyword evidence="1" id="KW-0812">Transmembrane</keyword>
<proteinExistence type="predicted"/>
<dbReference type="KEGG" id="vg:6920627"/>
<dbReference type="EMBL" id="EU826471">
    <property type="protein sequence ID" value="ACH62995.1"/>
    <property type="molecule type" value="Genomic_DNA"/>
</dbReference>
<feature type="transmembrane region" description="Helical" evidence="1">
    <location>
        <begin position="60"/>
        <end position="85"/>
    </location>
</feature>
<evidence type="ECO:0000256" key="1">
    <source>
        <dbReference type="SAM" id="Phobius"/>
    </source>
</evidence>